<sequence length="147" mass="17092">MVSCQEVSETPDLINEENSIIEKVLPPELDPTGRISFKNLTSFSDFVEKNSDKEGDELGIFKDKFVSLRQKRIELAKVNPAMLRLEDDDIEEDSIITDEFTASLVNEKRELMIEGKVVRYTEYGTLVYHDYFTERVEEMQIKVKFDD</sequence>
<evidence type="ECO:0000313" key="1">
    <source>
        <dbReference type="EMBL" id="MFC3974981.1"/>
    </source>
</evidence>
<gene>
    <name evidence="1" type="ORF">ACFOUP_01200</name>
</gene>
<dbReference type="Proteomes" id="UP001595766">
    <property type="component" value="Unassembled WGS sequence"/>
</dbReference>
<dbReference type="EMBL" id="JBHSAV010000003">
    <property type="protein sequence ID" value="MFC3974981.1"/>
    <property type="molecule type" value="Genomic_DNA"/>
</dbReference>
<dbReference type="RefSeq" id="WP_241292689.1">
    <property type="nucleotide sequence ID" value="NZ_JAKZGR010000003.1"/>
</dbReference>
<organism evidence="1 2">
    <name type="scientific">Belliella kenyensis</name>
    <dbReference type="NCBI Taxonomy" id="1472724"/>
    <lineage>
        <taxon>Bacteria</taxon>
        <taxon>Pseudomonadati</taxon>
        <taxon>Bacteroidota</taxon>
        <taxon>Cytophagia</taxon>
        <taxon>Cytophagales</taxon>
        <taxon>Cyclobacteriaceae</taxon>
        <taxon>Belliella</taxon>
    </lineage>
</organism>
<comment type="caution">
    <text evidence="1">The sequence shown here is derived from an EMBL/GenBank/DDBJ whole genome shotgun (WGS) entry which is preliminary data.</text>
</comment>
<accession>A0ABV8EH67</accession>
<evidence type="ECO:0000313" key="2">
    <source>
        <dbReference type="Proteomes" id="UP001595766"/>
    </source>
</evidence>
<proteinExistence type="predicted"/>
<name>A0ABV8EH67_9BACT</name>
<protein>
    <submittedName>
        <fullName evidence="1">Uncharacterized protein</fullName>
    </submittedName>
</protein>
<reference evidence="2" key="1">
    <citation type="journal article" date="2019" name="Int. J. Syst. Evol. Microbiol.">
        <title>The Global Catalogue of Microorganisms (GCM) 10K type strain sequencing project: providing services to taxonomists for standard genome sequencing and annotation.</title>
        <authorList>
            <consortium name="The Broad Institute Genomics Platform"/>
            <consortium name="The Broad Institute Genome Sequencing Center for Infectious Disease"/>
            <person name="Wu L."/>
            <person name="Ma J."/>
        </authorList>
    </citation>
    <scope>NUCLEOTIDE SEQUENCE [LARGE SCALE GENOMIC DNA]</scope>
    <source>
        <strain evidence="2">CECT 8551</strain>
    </source>
</reference>
<keyword evidence="2" id="KW-1185">Reference proteome</keyword>